<dbReference type="SMART" id="SM00530">
    <property type="entry name" value="HTH_XRE"/>
    <property type="match status" value="1"/>
</dbReference>
<gene>
    <name evidence="3" type="ORF">J2S24_000849</name>
</gene>
<sequence length="77" mass="8836">MGVEKLKILRKARGLTQEQMAKALGYKDRSGYWYLENGRVSITIDKAMEISKILGVNVNEIFFENNIEQNSTKKVNN</sequence>
<reference evidence="3 4" key="1">
    <citation type="submission" date="2023-07" db="EMBL/GenBank/DDBJ databases">
        <title>Genomic Encyclopedia of Type Strains, Phase IV (KMG-IV): sequencing the most valuable type-strain genomes for metagenomic binning, comparative biology and taxonomic classification.</title>
        <authorList>
            <person name="Goeker M."/>
        </authorList>
    </citation>
    <scope>NUCLEOTIDE SEQUENCE [LARGE SCALE GENOMIC DNA]</scope>
    <source>
        <strain evidence="3 4">DSM 25963</strain>
    </source>
</reference>
<dbReference type="InterPro" id="IPR010982">
    <property type="entry name" value="Lambda_DNA-bd_dom_sf"/>
</dbReference>
<dbReference type="SUPFAM" id="SSF47413">
    <property type="entry name" value="lambda repressor-like DNA-binding domains"/>
    <property type="match status" value="1"/>
</dbReference>
<protein>
    <submittedName>
        <fullName evidence="3">Transcriptional regulator</fullName>
    </submittedName>
</protein>
<evidence type="ECO:0000313" key="3">
    <source>
        <dbReference type="EMBL" id="MDP9750381.1"/>
    </source>
</evidence>
<dbReference type="RefSeq" id="WP_011026227.1">
    <property type="nucleotide sequence ID" value="NZ_JAURUP010000006.1"/>
</dbReference>
<name>A0ABT9M2P4_9THEO</name>
<dbReference type="Proteomes" id="UP001223886">
    <property type="component" value="Unassembled WGS sequence"/>
</dbReference>
<dbReference type="CDD" id="cd00093">
    <property type="entry name" value="HTH_XRE"/>
    <property type="match status" value="1"/>
</dbReference>
<organism evidence="3 4">
    <name type="scientific">Thermoanaerobacter pentosaceus</name>
    <dbReference type="NCBI Taxonomy" id="694059"/>
    <lineage>
        <taxon>Bacteria</taxon>
        <taxon>Bacillati</taxon>
        <taxon>Bacillota</taxon>
        <taxon>Clostridia</taxon>
        <taxon>Thermoanaerobacterales</taxon>
        <taxon>Thermoanaerobacteraceae</taxon>
        <taxon>Thermoanaerobacter</taxon>
    </lineage>
</organism>
<evidence type="ECO:0000313" key="4">
    <source>
        <dbReference type="Proteomes" id="UP001223886"/>
    </source>
</evidence>
<comment type="caution">
    <text evidence="3">The sequence shown here is derived from an EMBL/GenBank/DDBJ whole genome shotgun (WGS) entry which is preliminary data.</text>
</comment>
<feature type="domain" description="HTH cro/C1-type" evidence="2">
    <location>
        <begin position="6"/>
        <end position="61"/>
    </location>
</feature>
<accession>A0ABT9M2P4</accession>
<dbReference type="InterPro" id="IPR001387">
    <property type="entry name" value="Cro/C1-type_HTH"/>
</dbReference>
<dbReference type="Pfam" id="PF01381">
    <property type="entry name" value="HTH_3"/>
    <property type="match status" value="1"/>
</dbReference>
<dbReference type="PROSITE" id="PS50943">
    <property type="entry name" value="HTH_CROC1"/>
    <property type="match status" value="1"/>
</dbReference>
<proteinExistence type="predicted"/>
<dbReference type="EMBL" id="JAURUP010000006">
    <property type="protein sequence ID" value="MDP9750381.1"/>
    <property type="molecule type" value="Genomic_DNA"/>
</dbReference>
<evidence type="ECO:0000259" key="2">
    <source>
        <dbReference type="PROSITE" id="PS50943"/>
    </source>
</evidence>
<dbReference type="PANTHER" id="PTHR46558:SF4">
    <property type="entry name" value="DNA-BIDING PHAGE PROTEIN"/>
    <property type="match status" value="1"/>
</dbReference>
<keyword evidence="4" id="KW-1185">Reference proteome</keyword>
<evidence type="ECO:0000256" key="1">
    <source>
        <dbReference type="ARBA" id="ARBA00023125"/>
    </source>
</evidence>
<keyword evidence="1" id="KW-0238">DNA-binding</keyword>
<dbReference type="Gene3D" id="1.10.260.40">
    <property type="entry name" value="lambda repressor-like DNA-binding domains"/>
    <property type="match status" value="1"/>
</dbReference>
<dbReference type="PANTHER" id="PTHR46558">
    <property type="entry name" value="TRACRIPTIONAL REGULATORY PROTEIN-RELATED-RELATED"/>
    <property type="match status" value="1"/>
</dbReference>